<reference evidence="5 6" key="1">
    <citation type="submission" date="2024-10" db="EMBL/GenBank/DDBJ databases">
        <title>The Natural Products Discovery Center: Release of the First 8490 Sequenced Strains for Exploring Actinobacteria Biosynthetic Diversity.</title>
        <authorList>
            <person name="Kalkreuter E."/>
            <person name="Kautsar S.A."/>
            <person name="Yang D."/>
            <person name="Bader C.D."/>
            <person name="Teijaro C.N."/>
            <person name="Fluegel L."/>
            <person name="Davis C.M."/>
            <person name="Simpson J.R."/>
            <person name="Lauterbach L."/>
            <person name="Steele A.D."/>
            <person name="Gui C."/>
            <person name="Meng S."/>
            <person name="Li G."/>
            <person name="Viehrig K."/>
            <person name="Ye F."/>
            <person name="Su P."/>
            <person name="Kiefer A.F."/>
            <person name="Nichols A."/>
            <person name="Cepeda A.J."/>
            <person name="Yan W."/>
            <person name="Fan B."/>
            <person name="Jiang Y."/>
            <person name="Adhikari A."/>
            <person name="Zheng C.-J."/>
            <person name="Schuster L."/>
            <person name="Cowan T.M."/>
            <person name="Smanski M.J."/>
            <person name="Chevrette M.G."/>
            <person name="De Carvalho L.P.S."/>
            <person name="Shen B."/>
        </authorList>
    </citation>
    <scope>NUCLEOTIDE SEQUENCE [LARGE SCALE GENOMIC DNA]</scope>
    <source>
        <strain evidence="5 6">NPDC053399</strain>
    </source>
</reference>
<dbReference type="SUPFAM" id="SSF100879">
    <property type="entry name" value="Lesion bypass DNA polymerase (Y-family), little finger domain"/>
    <property type="match status" value="1"/>
</dbReference>
<sequence>MSRRPAGRTAAHPVDGGAGPAPHILYVHLHAPTGSVPHEDVYEMLLDLLRGITPVVQALPPDAALVDVRSALRYFDRDAAGLADLIRVRALALHGVDSTIGVGPNPLLARMAAADGPACAVRVLSGAGPAVEEFLRNKPAAALDGIGPASAKILAGYGLDTVGRIAATPLGTLQRALGATAGRRLYDRARGIDPTPVVRGAPARSIGGERRFGQDELDPVRHRRALLSLTEELGARLRTERQAARSLTLTVRYADRSTTTRTRTLHESSGHSAVLRTTAYQLYDALGLQRARVRTLSLRADGLLAEELTARQLSLEPGDDKSRLIEAAADRARARFGPAAVRPAGTAHRAPRRA</sequence>
<dbReference type="RefSeq" id="WP_399648787.1">
    <property type="nucleotide sequence ID" value="NZ_JBITYG010000004.1"/>
</dbReference>
<dbReference type="Gene3D" id="3.30.70.270">
    <property type="match status" value="1"/>
</dbReference>
<dbReference type="Gene3D" id="3.30.1490.100">
    <property type="entry name" value="DNA polymerase, Y-family, little finger domain"/>
    <property type="match status" value="1"/>
</dbReference>
<evidence type="ECO:0000259" key="4">
    <source>
        <dbReference type="PROSITE" id="PS50173"/>
    </source>
</evidence>
<dbReference type="PANTHER" id="PTHR35369">
    <property type="entry name" value="BLR3025 PROTEIN-RELATED"/>
    <property type="match status" value="1"/>
</dbReference>
<dbReference type="EMBL" id="JBITYG010000004">
    <property type="protein sequence ID" value="MFI9101860.1"/>
    <property type="molecule type" value="Genomic_DNA"/>
</dbReference>
<dbReference type="Pfam" id="PF21999">
    <property type="entry name" value="IMS_HHH_1"/>
    <property type="match status" value="1"/>
</dbReference>
<keyword evidence="2" id="KW-0227">DNA damage</keyword>
<keyword evidence="6" id="KW-1185">Reference proteome</keyword>
<evidence type="ECO:0000256" key="2">
    <source>
        <dbReference type="ARBA" id="ARBA00022763"/>
    </source>
</evidence>
<comment type="caution">
    <text evidence="5">The sequence shown here is derived from an EMBL/GenBank/DDBJ whole genome shotgun (WGS) entry which is preliminary data.</text>
</comment>
<accession>A0ABW8C604</accession>
<dbReference type="InterPro" id="IPR036775">
    <property type="entry name" value="DNA_pol_Y-fam_lit_finger_sf"/>
</dbReference>
<evidence type="ECO:0000313" key="6">
    <source>
        <dbReference type="Proteomes" id="UP001614394"/>
    </source>
</evidence>
<dbReference type="PANTHER" id="PTHR35369:SF2">
    <property type="entry name" value="BLR3025 PROTEIN"/>
    <property type="match status" value="1"/>
</dbReference>
<dbReference type="InterPro" id="IPR050356">
    <property type="entry name" value="SulA_CellDiv_inhibitor"/>
</dbReference>
<dbReference type="InterPro" id="IPR043502">
    <property type="entry name" value="DNA/RNA_pol_sf"/>
</dbReference>
<evidence type="ECO:0000256" key="1">
    <source>
        <dbReference type="ARBA" id="ARBA00010945"/>
    </source>
</evidence>
<comment type="function">
    <text evidence="3">Poorly processive, error-prone DNA polymerase involved in untargeted mutagenesis. Copies undamaged DNA at stalled replication forks, which arise in vivo from mismatched or misaligned primer ends. These misaligned primers can be extended by PolIV. Exhibits no 3'-5' exonuclease (proofreading) activity. May be involved in translesional synthesis, in conjunction with the beta clamp from PolIII.</text>
</comment>
<evidence type="ECO:0000256" key="3">
    <source>
        <dbReference type="ARBA" id="ARBA00025589"/>
    </source>
</evidence>
<dbReference type="Pfam" id="PF11799">
    <property type="entry name" value="IMS_C"/>
    <property type="match status" value="1"/>
</dbReference>
<gene>
    <name evidence="5" type="ORF">ACIGXA_15200</name>
</gene>
<evidence type="ECO:0000313" key="5">
    <source>
        <dbReference type="EMBL" id="MFI9101860.1"/>
    </source>
</evidence>
<dbReference type="SUPFAM" id="SSF56672">
    <property type="entry name" value="DNA/RNA polymerases"/>
    <property type="match status" value="1"/>
</dbReference>
<dbReference type="PROSITE" id="PS50173">
    <property type="entry name" value="UMUC"/>
    <property type="match status" value="1"/>
</dbReference>
<feature type="domain" description="UmuC" evidence="4">
    <location>
        <begin position="38"/>
        <end position="147"/>
    </location>
</feature>
<organism evidence="5 6">
    <name type="scientific">Streptomyces fildesensis</name>
    <dbReference type="NCBI Taxonomy" id="375757"/>
    <lineage>
        <taxon>Bacteria</taxon>
        <taxon>Bacillati</taxon>
        <taxon>Actinomycetota</taxon>
        <taxon>Actinomycetes</taxon>
        <taxon>Kitasatosporales</taxon>
        <taxon>Streptomycetaceae</taxon>
        <taxon>Streptomyces</taxon>
    </lineage>
</organism>
<comment type="similarity">
    <text evidence="1">Belongs to the DNA polymerase type-Y family.</text>
</comment>
<proteinExistence type="inferred from homology"/>
<dbReference type="InterPro" id="IPR001126">
    <property type="entry name" value="UmuC"/>
</dbReference>
<dbReference type="InterPro" id="IPR043128">
    <property type="entry name" value="Rev_trsase/Diguanyl_cyclase"/>
</dbReference>
<dbReference type="Gene3D" id="1.10.150.20">
    <property type="entry name" value="5' to 3' exonuclease, C-terminal subdomain"/>
    <property type="match status" value="1"/>
</dbReference>
<dbReference type="InterPro" id="IPR017961">
    <property type="entry name" value="DNA_pol_Y-fam_little_finger"/>
</dbReference>
<dbReference type="InterPro" id="IPR053848">
    <property type="entry name" value="IMS_HHH_1"/>
</dbReference>
<name>A0ABW8C604_9ACTN</name>
<dbReference type="Proteomes" id="UP001614394">
    <property type="component" value="Unassembled WGS sequence"/>
</dbReference>
<protein>
    <submittedName>
        <fullName evidence="5">DNA polymerase thumb domain-containing protein</fullName>
    </submittedName>
</protein>